<name>A0ABR0VKE1_REHGL</name>
<dbReference type="PANTHER" id="PTHR37611:SF2">
    <property type="entry name" value="VIRUS-SPECIFIC-SIGNALING-PATHWAY REGULATED PROTEIN-RELATED"/>
    <property type="match status" value="1"/>
</dbReference>
<sequence>MASMVAENWECVDGRDGSEKFELSQTNHNLLMSLLDETQIDDCDDERLKKLIRSLEVEINSNGHDYGFDNTIMWESELMDCQSSNDESDGQDRSIQHGDLDHLHWMDMETMPTSPSGGMGSWYMDHHGQGMVGCVTNQFGWAKNYYSPLCSVTPFEEQDYGSLWHETNVTVIE</sequence>
<keyword evidence="2" id="KW-1185">Reference proteome</keyword>
<protein>
    <submittedName>
        <fullName evidence="1">Uncharacterized protein</fullName>
    </submittedName>
</protein>
<comment type="caution">
    <text evidence="1">The sequence shown here is derived from an EMBL/GenBank/DDBJ whole genome shotgun (WGS) entry which is preliminary data.</text>
</comment>
<dbReference type="Proteomes" id="UP001318860">
    <property type="component" value="Unassembled WGS sequence"/>
</dbReference>
<proteinExistence type="predicted"/>
<dbReference type="PANTHER" id="PTHR37611">
    <property type="entry name" value="VIRUS-SPECIFIC-SIGNALING-PATHWAY REGULATED PROTEIN-RELATED"/>
    <property type="match status" value="1"/>
</dbReference>
<accession>A0ABR0VKE1</accession>
<evidence type="ECO:0000313" key="1">
    <source>
        <dbReference type="EMBL" id="KAK6134487.1"/>
    </source>
</evidence>
<evidence type="ECO:0000313" key="2">
    <source>
        <dbReference type="Proteomes" id="UP001318860"/>
    </source>
</evidence>
<organism evidence="1 2">
    <name type="scientific">Rehmannia glutinosa</name>
    <name type="common">Chinese foxglove</name>
    <dbReference type="NCBI Taxonomy" id="99300"/>
    <lineage>
        <taxon>Eukaryota</taxon>
        <taxon>Viridiplantae</taxon>
        <taxon>Streptophyta</taxon>
        <taxon>Embryophyta</taxon>
        <taxon>Tracheophyta</taxon>
        <taxon>Spermatophyta</taxon>
        <taxon>Magnoliopsida</taxon>
        <taxon>eudicotyledons</taxon>
        <taxon>Gunneridae</taxon>
        <taxon>Pentapetalae</taxon>
        <taxon>asterids</taxon>
        <taxon>lamiids</taxon>
        <taxon>Lamiales</taxon>
        <taxon>Orobanchaceae</taxon>
        <taxon>Rehmannieae</taxon>
        <taxon>Rehmannia</taxon>
    </lineage>
</organism>
<gene>
    <name evidence="1" type="ORF">DH2020_031769</name>
</gene>
<dbReference type="EMBL" id="JABTTQ020001149">
    <property type="protein sequence ID" value="KAK6134487.1"/>
    <property type="molecule type" value="Genomic_DNA"/>
</dbReference>
<reference evidence="1 2" key="1">
    <citation type="journal article" date="2021" name="Comput. Struct. Biotechnol. J.">
        <title>De novo genome assembly of the potent medicinal plant Rehmannia glutinosa using nanopore technology.</title>
        <authorList>
            <person name="Ma L."/>
            <person name="Dong C."/>
            <person name="Song C."/>
            <person name="Wang X."/>
            <person name="Zheng X."/>
            <person name="Niu Y."/>
            <person name="Chen S."/>
            <person name="Feng W."/>
        </authorList>
    </citation>
    <scope>NUCLEOTIDE SEQUENCE [LARGE SCALE GENOMIC DNA]</scope>
    <source>
        <strain evidence="1">DH-2019</strain>
    </source>
</reference>